<sequence length="146" mass="17506">MLWCQAWERARDYWMSHDEIKWLVDETFDFAWQNARAHDLWVPVIVGLEVCRAQQEGEFIEASMDRAICAQYLVPLSHLMSSLFSTEEYKQRSSIYDTFLGENLGRLGWRRKKKRQGEEGVRYMLEKYESCGCSFIYDPYVWPYFS</sequence>
<evidence type="ECO:0000313" key="1">
    <source>
        <dbReference type="EMBL" id="CAA0832109.1"/>
    </source>
</evidence>
<dbReference type="EMBL" id="CACSLK010027833">
    <property type="protein sequence ID" value="CAA0832109.1"/>
    <property type="molecule type" value="Genomic_DNA"/>
</dbReference>
<accession>A0A9N7NHV4</accession>
<evidence type="ECO:0000313" key="2">
    <source>
        <dbReference type="Proteomes" id="UP001153555"/>
    </source>
</evidence>
<reference evidence="1" key="1">
    <citation type="submission" date="2019-12" db="EMBL/GenBank/DDBJ databases">
        <authorList>
            <person name="Scholes J."/>
        </authorList>
    </citation>
    <scope>NUCLEOTIDE SEQUENCE</scope>
</reference>
<name>A0A9N7NHV4_STRHE</name>
<gene>
    <name evidence="1" type="ORF">SHERM_27413</name>
</gene>
<proteinExistence type="predicted"/>
<dbReference type="OrthoDB" id="3824970at2759"/>
<organism evidence="1 2">
    <name type="scientific">Striga hermonthica</name>
    <name type="common">Purple witchweed</name>
    <name type="synonym">Buchnera hermonthica</name>
    <dbReference type="NCBI Taxonomy" id="68872"/>
    <lineage>
        <taxon>Eukaryota</taxon>
        <taxon>Viridiplantae</taxon>
        <taxon>Streptophyta</taxon>
        <taxon>Embryophyta</taxon>
        <taxon>Tracheophyta</taxon>
        <taxon>Spermatophyta</taxon>
        <taxon>Magnoliopsida</taxon>
        <taxon>eudicotyledons</taxon>
        <taxon>Gunneridae</taxon>
        <taxon>Pentapetalae</taxon>
        <taxon>asterids</taxon>
        <taxon>lamiids</taxon>
        <taxon>Lamiales</taxon>
        <taxon>Orobanchaceae</taxon>
        <taxon>Buchnereae</taxon>
        <taxon>Striga</taxon>
    </lineage>
</organism>
<protein>
    <submittedName>
        <fullName evidence="1">Uncharacterized protein</fullName>
    </submittedName>
</protein>
<keyword evidence="2" id="KW-1185">Reference proteome</keyword>
<comment type="caution">
    <text evidence="1">The sequence shown here is derived from an EMBL/GenBank/DDBJ whole genome shotgun (WGS) entry which is preliminary data.</text>
</comment>
<dbReference type="Proteomes" id="UP001153555">
    <property type="component" value="Unassembled WGS sequence"/>
</dbReference>
<dbReference type="AlphaFoldDB" id="A0A9N7NHV4"/>